<feature type="domain" description="D-isomer specific 2-hydroxyacid dehydrogenase NAD-binding" evidence="4">
    <location>
        <begin position="111"/>
        <end position="300"/>
    </location>
</feature>
<dbReference type="PROSITE" id="PS00670">
    <property type="entry name" value="D_2_HYDROXYACID_DH_2"/>
    <property type="match status" value="1"/>
</dbReference>
<dbReference type="Pfam" id="PF00389">
    <property type="entry name" value="2-Hacid_dh"/>
    <property type="match status" value="1"/>
</dbReference>
<dbReference type="PANTHER" id="PTHR46029">
    <property type="entry name" value="C-TERMINAL-BINDING PROTEIN"/>
    <property type="match status" value="1"/>
</dbReference>
<dbReference type="InterPro" id="IPR036291">
    <property type="entry name" value="NAD(P)-bd_dom_sf"/>
</dbReference>
<dbReference type="InterPro" id="IPR006140">
    <property type="entry name" value="D-isomer_DH_NAD-bd"/>
</dbReference>
<dbReference type="GO" id="GO:0006357">
    <property type="term" value="P:regulation of transcription by RNA polymerase II"/>
    <property type="evidence" value="ECO:0007669"/>
    <property type="project" value="TreeGrafter"/>
</dbReference>
<dbReference type="EMBL" id="FNSL01000001">
    <property type="protein sequence ID" value="SEB56897.1"/>
    <property type="molecule type" value="Genomic_DNA"/>
</dbReference>
<dbReference type="GO" id="GO:0003714">
    <property type="term" value="F:transcription corepressor activity"/>
    <property type="evidence" value="ECO:0007669"/>
    <property type="project" value="InterPro"/>
</dbReference>
<dbReference type="PANTHER" id="PTHR46029:SF7">
    <property type="entry name" value="C-TERMINAL-BINDING PROTEIN"/>
    <property type="match status" value="1"/>
</dbReference>
<dbReference type="AlphaFoldDB" id="A0A1H4KEM1"/>
<dbReference type="GO" id="GO:0140297">
    <property type="term" value="F:DNA-binding transcription factor binding"/>
    <property type="evidence" value="ECO:0007669"/>
    <property type="project" value="TreeGrafter"/>
</dbReference>
<keyword evidence="6" id="KW-1185">Reference proteome</keyword>
<dbReference type="InterPro" id="IPR006139">
    <property type="entry name" value="D-isomer_2_OHA_DH_cat_dom"/>
</dbReference>
<gene>
    <name evidence="5" type="ORF">SAMN05216452_2186</name>
</gene>
<evidence type="ECO:0000313" key="5">
    <source>
        <dbReference type="EMBL" id="SEB56897.1"/>
    </source>
</evidence>
<dbReference type="GO" id="GO:0001221">
    <property type="term" value="F:transcription coregulator binding"/>
    <property type="evidence" value="ECO:0007669"/>
    <property type="project" value="TreeGrafter"/>
</dbReference>
<dbReference type="GO" id="GO:0051287">
    <property type="term" value="F:NAD binding"/>
    <property type="evidence" value="ECO:0007669"/>
    <property type="project" value="InterPro"/>
</dbReference>
<evidence type="ECO:0000259" key="3">
    <source>
        <dbReference type="Pfam" id="PF00389"/>
    </source>
</evidence>
<feature type="domain" description="D-isomer specific 2-hydroxyacid dehydrogenase catalytic" evidence="3">
    <location>
        <begin position="27"/>
        <end position="330"/>
    </location>
</feature>
<organism evidence="5 6">
    <name type="scientific">Nitratireductor aquibiodomus</name>
    <dbReference type="NCBI Taxonomy" id="204799"/>
    <lineage>
        <taxon>Bacteria</taxon>
        <taxon>Pseudomonadati</taxon>
        <taxon>Pseudomonadota</taxon>
        <taxon>Alphaproteobacteria</taxon>
        <taxon>Hyphomicrobiales</taxon>
        <taxon>Phyllobacteriaceae</taxon>
        <taxon>Nitratireductor</taxon>
    </lineage>
</organism>
<dbReference type="Gene3D" id="3.40.50.720">
    <property type="entry name" value="NAD(P)-binding Rossmann-like Domain"/>
    <property type="match status" value="2"/>
</dbReference>
<dbReference type="InterPro" id="IPR029753">
    <property type="entry name" value="D-isomer_DH_CS"/>
</dbReference>
<sequence length="350" mass="37559">MPPFILHPDLQSPLPADIESKVYAGHYEVKAFKPSDFADIPDNLWAGASGLVCYHEVTVNTQLLNRMPNCRVVVRAGVGFDNIDLKAAGERGIAVCNTPDYGTTDVADHAIALTMALLRGITAYNQAILMDPRSGWRFEGAPHVRRLSTQVFGVVGLGRIGTATALRARALGMRVVFFDPYRTTGTELSLGIERVGSLAALLEMSDVVSLHTPLSAETKHMMNAETLRQMKPGAVLINTGRGGCVDLEALADALLSRRVAAAGLDVLEAEPPSEASALMTAWRAPDSPIRDRLIVTPHAAFYSPSSLIDLRSKSATTALKFLLTGDSRDCANRDFLDPAKAEARAAAGRP</sequence>
<reference evidence="6" key="1">
    <citation type="submission" date="2016-10" db="EMBL/GenBank/DDBJ databases">
        <authorList>
            <person name="Varghese N."/>
            <person name="Submissions S."/>
        </authorList>
    </citation>
    <scope>NUCLEOTIDE SEQUENCE [LARGE SCALE GENOMIC DNA]</scope>
    <source>
        <strain evidence="6">ES.061</strain>
    </source>
</reference>
<dbReference type="CDD" id="cd05299">
    <property type="entry name" value="CtBP_dh"/>
    <property type="match status" value="1"/>
</dbReference>
<protein>
    <submittedName>
        <fullName evidence="5">D-3-phosphoglycerate dehydrogenase/C-terminal binding protein</fullName>
    </submittedName>
</protein>
<dbReference type="Proteomes" id="UP000199064">
    <property type="component" value="Unassembled WGS sequence"/>
</dbReference>
<dbReference type="RefSeq" id="WP_090328817.1">
    <property type="nucleotide sequence ID" value="NZ_FNSL01000001.1"/>
</dbReference>
<comment type="similarity">
    <text evidence="2">Belongs to the D-isomer specific 2-hydroxyacid dehydrogenase family.</text>
</comment>
<dbReference type="SUPFAM" id="SSF51735">
    <property type="entry name" value="NAD(P)-binding Rossmann-fold domains"/>
    <property type="match status" value="1"/>
</dbReference>
<dbReference type="InterPro" id="IPR043322">
    <property type="entry name" value="CtBP"/>
</dbReference>
<evidence type="ECO:0000259" key="4">
    <source>
        <dbReference type="Pfam" id="PF02826"/>
    </source>
</evidence>
<dbReference type="GO" id="GO:0016616">
    <property type="term" value="F:oxidoreductase activity, acting on the CH-OH group of donors, NAD or NADP as acceptor"/>
    <property type="evidence" value="ECO:0007669"/>
    <property type="project" value="InterPro"/>
</dbReference>
<accession>A0A1H4KEM1</accession>
<dbReference type="InterPro" id="IPR051638">
    <property type="entry name" value="CTBP_dehydrogenase"/>
</dbReference>
<evidence type="ECO:0000313" key="6">
    <source>
        <dbReference type="Proteomes" id="UP000199064"/>
    </source>
</evidence>
<name>A0A1H4KEM1_9HYPH</name>
<evidence type="ECO:0000256" key="2">
    <source>
        <dbReference type="RuleBase" id="RU003719"/>
    </source>
</evidence>
<proteinExistence type="inferred from homology"/>
<evidence type="ECO:0000256" key="1">
    <source>
        <dbReference type="ARBA" id="ARBA00023002"/>
    </source>
</evidence>
<dbReference type="Pfam" id="PF02826">
    <property type="entry name" value="2-Hacid_dh_C"/>
    <property type="match status" value="1"/>
</dbReference>
<keyword evidence="1 2" id="KW-0560">Oxidoreductase</keyword>
<dbReference type="SUPFAM" id="SSF52283">
    <property type="entry name" value="Formate/glycerate dehydrogenase catalytic domain-like"/>
    <property type="match status" value="1"/>
</dbReference>